<dbReference type="InterPro" id="IPR013096">
    <property type="entry name" value="Cupin_2"/>
</dbReference>
<evidence type="ECO:0000313" key="2">
    <source>
        <dbReference type="EMBL" id="KIR39886.1"/>
    </source>
</evidence>
<sequence>MALSFLFNKPALTRPGIEEDGAWSYFGGDFKTWFLSGDDHHFTSRQLFKANSLHTGAGRESTATPPYHYHLYQTETFYVKSGTLAYCIDGEEGTLQEGESIVIPPYRPHTFWNDVASGTDLVVHITVRGGDNPGFDETFDGYLSSMTMAGKNPDPFQMLLFMYTADVILVDIPFGLGRFANFFIAYADRQTELMFIFQISILREFKLKEQRGRFISLAKVGSGLLIQASKIGPKWFSGAKWCLTWRARFWN</sequence>
<dbReference type="PANTHER" id="PTHR36440">
    <property type="entry name" value="PUTATIVE (AFU_ORTHOLOGUE AFUA_8G07350)-RELATED"/>
    <property type="match status" value="1"/>
</dbReference>
<dbReference type="Proteomes" id="UP000053392">
    <property type="component" value="Unassembled WGS sequence"/>
</dbReference>
<dbReference type="HOGENOM" id="CLU_089363_1_0_1"/>
<gene>
    <name evidence="2" type="ORF">I313_04361</name>
</gene>
<organism evidence="2 3">
    <name type="scientific">Cryptococcus deuterogattii Ram5</name>
    <dbReference type="NCBI Taxonomy" id="1296110"/>
    <lineage>
        <taxon>Eukaryota</taxon>
        <taxon>Fungi</taxon>
        <taxon>Dikarya</taxon>
        <taxon>Basidiomycota</taxon>
        <taxon>Agaricomycotina</taxon>
        <taxon>Tremellomycetes</taxon>
        <taxon>Tremellales</taxon>
        <taxon>Cryptococcaceae</taxon>
        <taxon>Cryptococcus</taxon>
        <taxon>Cryptococcus gattii species complex</taxon>
    </lineage>
</organism>
<protein>
    <recommendedName>
        <fullName evidence="1">Cupin type-2 domain-containing protein</fullName>
    </recommendedName>
</protein>
<dbReference type="CDD" id="cd02208">
    <property type="entry name" value="cupin_RmlC-like"/>
    <property type="match status" value="1"/>
</dbReference>
<reference evidence="2 3" key="1">
    <citation type="submission" date="2015-01" db="EMBL/GenBank/DDBJ databases">
        <title>The Genome Sequence of Cryptococcus gattii Ram5.</title>
        <authorList>
            <consortium name="The Broad Institute Genomics Platform"/>
            <person name="Cuomo C."/>
            <person name="Litvintseva A."/>
            <person name="Chen Y."/>
            <person name="Heitman J."/>
            <person name="Sun S."/>
            <person name="Springer D."/>
            <person name="Dromer F."/>
            <person name="Young S."/>
            <person name="Zeng Q."/>
            <person name="Gargeya S."/>
            <person name="Abouelleil A."/>
            <person name="Alvarado L."/>
            <person name="Chapman S.B."/>
            <person name="Gainer-Dewar J."/>
            <person name="Goldberg J."/>
            <person name="Griggs A."/>
            <person name="Gujja S."/>
            <person name="Hansen M."/>
            <person name="Howarth C."/>
            <person name="Imamovic A."/>
            <person name="Larimer J."/>
            <person name="Murphy C."/>
            <person name="Naylor J."/>
            <person name="Pearson M."/>
            <person name="Priest M."/>
            <person name="Roberts A."/>
            <person name="Saif S."/>
            <person name="Shea T."/>
            <person name="Sykes S."/>
            <person name="Wortman J."/>
            <person name="Nusbaum C."/>
            <person name="Birren B."/>
        </authorList>
    </citation>
    <scope>NUCLEOTIDE SEQUENCE [LARGE SCALE GENOMIC DNA]</scope>
    <source>
        <strain evidence="2 3">Ram5</strain>
    </source>
</reference>
<evidence type="ECO:0000259" key="1">
    <source>
        <dbReference type="Pfam" id="PF07883"/>
    </source>
</evidence>
<dbReference type="OrthoDB" id="9976870at2759"/>
<dbReference type="EMBL" id="KN847905">
    <property type="protein sequence ID" value="KIR39886.1"/>
    <property type="molecule type" value="Genomic_DNA"/>
</dbReference>
<proteinExistence type="predicted"/>
<dbReference type="SUPFAM" id="SSF51182">
    <property type="entry name" value="RmlC-like cupins"/>
    <property type="match status" value="1"/>
</dbReference>
<dbReference type="Pfam" id="PF07883">
    <property type="entry name" value="Cupin_2"/>
    <property type="match status" value="1"/>
</dbReference>
<dbReference type="InterPro" id="IPR014710">
    <property type="entry name" value="RmlC-like_jellyroll"/>
</dbReference>
<dbReference type="PANTHER" id="PTHR36440:SF1">
    <property type="entry name" value="PUTATIVE (AFU_ORTHOLOGUE AFUA_8G07350)-RELATED"/>
    <property type="match status" value="1"/>
</dbReference>
<name>A0A0D0UX50_9TREE</name>
<dbReference type="InterPro" id="IPR053146">
    <property type="entry name" value="QDO-like"/>
</dbReference>
<feature type="domain" description="Cupin type-2" evidence="1">
    <location>
        <begin position="64"/>
        <end position="114"/>
    </location>
</feature>
<dbReference type="AlphaFoldDB" id="A0A0D0UX50"/>
<dbReference type="Gene3D" id="2.60.120.10">
    <property type="entry name" value="Jelly Rolls"/>
    <property type="match status" value="1"/>
</dbReference>
<dbReference type="InterPro" id="IPR011051">
    <property type="entry name" value="RmlC_Cupin_sf"/>
</dbReference>
<evidence type="ECO:0000313" key="3">
    <source>
        <dbReference type="Proteomes" id="UP000053392"/>
    </source>
</evidence>
<keyword evidence="3" id="KW-1185">Reference proteome</keyword>
<accession>A0A0D0UX50</accession>